<dbReference type="EMBL" id="CP108057">
    <property type="protein sequence ID" value="WUO50534.1"/>
    <property type="molecule type" value="Genomic_DNA"/>
</dbReference>
<dbReference type="RefSeq" id="WP_328777307.1">
    <property type="nucleotide sequence ID" value="NZ_CP108057.1"/>
</dbReference>
<evidence type="ECO:0000313" key="2">
    <source>
        <dbReference type="Proteomes" id="UP001432075"/>
    </source>
</evidence>
<dbReference type="Proteomes" id="UP001432075">
    <property type="component" value="Chromosome"/>
</dbReference>
<reference evidence="1" key="1">
    <citation type="submission" date="2022-10" db="EMBL/GenBank/DDBJ databases">
        <title>The complete genomes of actinobacterial strains from the NBC collection.</title>
        <authorList>
            <person name="Joergensen T.S."/>
            <person name="Alvarez Arevalo M."/>
            <person name="Sterndorff E.B."/>
            <person name="Faurdal D."/>
            <person name="Vuksanovic O."/>
            <person name="Mourched A.-S."/>
            <person name="Charusanti P."/>
            <person name="Shaw S."/>
            <person name="Blin K."/>
            <person name="Weber T."/>
        </authorList>
    </citation>
    <scope>NUCLEOTIDE SEQUENCE</scope>
    <source>
        <strain evidence="1">NBC_00283</strain>
    </source>
</reference>
<evidence type="ECO:0000313" key="1">
    <source>
        <dbReference type="EMBL" id="WUO50534.1"/>
    </source>
</evidence>
<keyword evidence="2" id="KW-1185">Reference proteome</keyword>
<organism evidence="1 2">
    <name type="scientific">Streptomyces goshikiensis</name>
    <dbReference type="NCBI Taxonomy" id="1942"/>
    <lineage>
        <taxon>Bacteria</taxon>
        <taxon>Bacillati</taxon>
        <taxon>Actinomycetota</taxon>
        <taxon>Actinomycetes</taxon>
        <taxon>Kitasatosporales</taxon>
        <taxon>Streptomycetaceae</taxon>
        <taxon>Streptomyces</taxon>
    </lineage>
</organism>
<accession>A0ABZ1RXE5</accession>
<proteinExistence type="predicted"/>
<name>A0ABZ1RXE5_9ACTN</name>
<protein>
    <submittedName>
        <fullName evidence="1">Uncharacterized protein</fullName>
    </submittedName>
</protein>
<gene>
    <name evidence="1" type="ORF">OHU17_34435</name>
</gene>
<sequence>MNVKTWAAAGTAAAVLLGGGWYSWERGSAPHTESLCGTPSGGTDAEVATSAQGIAVVEAVGAAAHDPRAVGAENPELVTTPVRVVATMKGDFAPSIGVSQRVEPGGTPGSFELATSNREVIMKPGERYVVAIGPGDLKARPGTTTFATFIQPARRGPAGEADYWRNVIATAPPKPICDDTAG</sequence>